<name>A0A916J0R1_9BURK</name>
<accession>A0A916J0R1</accession>
<organism evidence="1 2">
    <name type="scientific">Cupriavidus yeoncheonensis</name>
    <dbReference type="NCBI Taxonomy" id="1462994"/>
    <lineage>
        <taxon>Bacteria</taxon>
        <taxon>Pseudomonadati</taxon>
        <taxon>Pseudomonadota</taxon>
        <taxon>Betaproteobacteria</taxon>
        <taxon>Burkholderiales</taxon>
        <taxon>Burkholderiaceae</taxon>
        <taxon>Cupriavidus</taxon>
    </lineage>
</organism>
<sequence>MRITLMSHAEIRWPRLREALLSRVDSGRAMSEQRDARVLYLNRQSGLDAYAAQKVDRTVLTVRHRTQRINRH</sequence>
<keyword evidence="2" id="KW-1185">Reference proteome</keyword>
<evidence type="ECO:0000313" key="1">
    <source>
        <dbReference type="EMBL" id="CAG2158307.1"/>
    </source>
</evidence>
<comment type="caution">
    <text evidence="1">The sequence shown here is derived from an EMBL/GenBank/DDBJ whole genome shotgun (WGS) entry which is preliminary data.</text>
</comment>
<reference evidence="1" key="1">
    <citation type="submission" date="2021-03" db="EMBL/GenBank/DDBJ databases">
        <authorList>
            <person name="Peeters C."/>
        </authorList>
    </citation>
    <scope>NUCLEOTIDE SEQUENCE</scope>
    <source>
        <strain evidence="1">LMG 31506</strain>
    </source>
</reference>
<dbReference type="EMBL" id="CAJPUY010000045">
    <property type="protein sequence ID" value="CAG2158307.1"/>
    <property type="molecule type" value="Genomic_DNA"/>
</dbReference>
<dbReference type="Proteomes" id="UP000672934">
    <property type="component" value="Unassembled WGS sequence"/>
</dbReference>
<gene>
    <name evidence="1" type="ORF">LMG31506_06321</name>
</gene>
<protein>
    <submittedName>
        <fullName evidence="1">Uncharacterized protein</fullName>
    </submittedName>
</protein>
<evidence type="ECO:0000313" key="2">
    <source>
        <dbReference type="Proteomes" id="UP000672934"/>
    </source>
</evidence>
<proteinExistence type="predicted"/>
<dbReference type="AlphaFoldDB" id="A0A916J0R1"/>